<evidence type="ECO:0000256" key="11">
    <source>
        <dbReference type="ARBA" id="ARBA00023319"/>
    </source>
</evidence>
<protein>
    <submittedName>
        <fullName evidence="15">SLAM family member 9</fullName>
    </submittedName>
</protein>
<dbReference type="GeneTree" id="ENSGT01030000234540"/>
<dbReference type="InterPro" id="IPR036179">
    <property type="entry name" value="Ig-like_dom_sf"/>
</dbReference>
<dbReference type="AlphaFoldDB" id="A0A8C6FWG3"/>
<keyword evidence="4 13" id="KW-0732">Signal</keyword>
<keyword evidence="11" id="KW-0393">Immunoglobulin domain</keyword>
<dbReference type="GO" id="GO:0042110">
    <property type="term" value="P:T cell activation"/>
    <property type="evidence" value="ECO:0007669"/>
    <property type="project" value="TreeGrafter"/>
</dbReference>
<gene>
    <name evidence="15" type="primary">SLAMF9</name>
</gene>
<reference evidence="15" key="1">
    <citation type="submission" date="2025-08" db="UniProtKB">
        <authorList>
            <consortium name="Ensembl"/>
        </authorList>
    </citation>
    <scope>IDENTIFICATION</scope>
</reference>
<sequence>MAALPWLLLLLLSQEGETDWYSGDGADPEEVVGILRESVSLPLEMPFDEEVENIIWSSHIRLATVVPETEGHPATIMVTDPHYEGRVNFLEPTYSLHIQNLSWEDSGSYQAQVNLRTSQVSTMQQYNLRIYRRLSQPYMTVNFGIPGEEGACNMSLICSVENAGLDVTYTWISWEDGAETAHEGSILRAFWRPGDKAVSYSCRASNPVSNITSHPIQAGSFCADPGYPLEKASTSFCLLAKGLLILLLFGTLAVGFWFLRVQTRGKAPRMRKLKRNRMRLRKKGQPGPSLN</sequence>
<evidence type="ECO:0000256" key="4">
    <source>
        <dbReference type="ARBA" id="ARBA00022729"/>
    </source>
</evidence>
<name>A0A8C6FWG3_MOSMO</name>
<evidence type="ECO:0000256" key="7">
    <source>
        <dbReference type="ARBA" id="ARBA00023130"/>
    </source>
</evidence>
<dbReference type="SUPFAM" id="SSF48726">
    <property type="entry name" value="Immunoglobulin"/>
    <property type="match status" value="1"/>
</dbReference>
<keyword evidence="16" id="KW-1185">Reference proteome</keyword>
<keyword evidence="3 12" id="KW-0812">Transmembrane</keyword>
<dbReference type="PROSITE" id="PS50835">
    <property type="entry name" value="IG_LIKE"/>
    <property type="match status" value="1"/>
</dbReference>
<dbReference type="GO" id="GO:0002250">
    <property type="term" value="P:adaptive immune response"/>
    <property type="evidence" value="ECO:0007669"/>
    <property type="project" value="UniProtKB-KW"/>
</dbReference>
<reference evidence="15" key="2">
    <citation type="submission" date="2025-09" db="UniProtKB">
        <authorList>
            <consortium name="Ensembl"/>
        </authorList>
    </citation>
    <scope>IDENTIFICATION</scope>
</reference>
<dbReference type="Proteomes" id="UP000694544">
    <property type="component" value="Unplaced"/>
</dbReference>
<evidence type="ECO:0000256" key="13">
    <source>
        <dbReference type="SAM" id="SignalP"/>
    </source>
</evidence>
<dbReference type="InterPro" id="IPR013783">
    <property type="entry name" value="Ig-like_fold"/>
</dbReference>
<dbReference type="InterPro" id="IPR007110">
    <property type="entry name" value="Ig-like_dom"/>
</dbReference>
<evidence type="ECO:0000313" key="15">
    <source>
        <dbReference type="Ensembl" id="ENSMMSP00000030074.1"/>
    </source>
</evidence>
<evidence type="ECO:0000256" key="6">
    <source>
        <dbReference type="ARBA" id="ARBA00022989"/>
    </source>
</evidence>
<accession>A0A8C6FWG3</accession>
<dbReference type="GO" id="GO:0045087">
    <property type="term" value="P:innate immune response"/>
    <property type="evidence" value="ECO:0007669"/>
    <property type="project" value="UniProtKB-KW"/>
</dbReference>
<keyword evidence="9" id="KW-1015">Disulfide bond</keyword>
<feature type="chain" id="PRO_5034171145" evidence="13">
    <location>
        <begin position="19"/>
        <end position="291"/>
    </location>
</feature>
<dbReference type="GO" id="GO:0009897">
    <property type="term" value="C:external side of plasma membrane"/>
    <property type="evidence" value="ECO:0007669"/>
    <property type="project" value="TreeGrafter"/>
</dbReference>
<evidence type="ECO:0000256" key="1">
    <source>
        <dbReference type="ARBA" id="ARBA00004479"/>
    </source>
</evidence>
<dbReference type="PANTHER" id="PTHR12080:SF18">
    <property type="entry name" value="SLAM FAMILY MEMBER 9"/>
    <property type="match status" value="1"/>
</dbReference>
<dbReference type="CDD" id="cd16842">
    <property type="entry name" value="Ig_SLAM-like_N"/>
    <property type="match status" value="1"/>
</dbReference>
<evidence type="ECO:0000259" key="14">
    <source>
        <dbReference type="PROSITE" id="PS50835"/>
    </source>
</evidence>
<evidence type="ECO:0000256" key="9">
    <source>
        <dbReference type="ARBA" id="ARBA00023157"/>
    </source>
</evidence>
<dbReference type="InterPro" id="IPR015631">
    <property type="entry name" value="CD2/SLAM_rcpt"/>
</dbReference>
<keyword evidence="6 12" id="KW-1133">Transmembrane helix</keyword>
<evidence type="ECO:0000256" key="3">
    <source>
        <dbReference type="ARBA" id="ARBA00022692"/>
    </source>
</evidence>
<feature type="domain" description="Ig-like" evidence="14">
    <location>
        <begin position="137"/>
        <end position="212"/>
    </location>
</feature>
<keyword evidence="2" id="KW-0399">Innate immunity</keyword>
<dbReference type="Gene3D" id="2.60.40.10">
    <property type="entry name" value="Immunoglobulins"/>
    <property type="match status" value="2"/>
</dbReference>
<evidence type="ECO:0000256" key="5">
    <source>
        <dbReference type="ARBA" id="ARBA00022859"/>
    </source>
</evidence>
<feature type="signal peptide" evidence="13">
    <location>
        <begin position="1"/>
        <end position="18"/>
    </location>
</feature>
<evidence type="ECO:0000256" key="12">
    <source>
        <dbReference type="SAM" id="Phobius"/>
    </source>
</evidence>
<comment type="subcellular location">
    <subcellularLocation>
        <location evidence="1">Membrane</location>
        <topology evidence="1">Single-pass type I membrane protein</topology>
    </subcellularLocation>
</comment>
<dbReference type="PANTHER" id="PTHR12080">
    <property type="entry name" value="SIGNALING LYMPHOCYTIC ACTIVATION MOLECULE"/>
    <property type="match status" value="1"/>
</dbReference>
<dbReference type="Ensembl" id="ENSMMST00000033114.1">
    <property type="protein sequence ID" value="ENSMMSP00000030074.1"/>
    <property type="gene ID" value="ENSMMSG00000022472.1"/>
</dbReference>
<proteinExistence type="predicted"/>
<evidence type="ECO:0000256" key="10">
    <source>
        <dbReference type="ARBA" id="ARBA00023180"/>
    </source>
</evidence>
<keyword evidence="8 12" id="KW-0472">Membrane</keyword>
<keyword evidence="10" id="KW-0325">Glycoprotein</keyword>
<organism evidence="15 16">
    <name type="scientific">Moschus moschiferus</name>
    <name type="common">Siberian musk deer</name>
    <name type="synonym">Moschus sibiricus</name>
    <dbReference type="NCBI Taxonomy" id="68415"/>
    <lineage>
        <taxon>Eukaryota</taxon>
        <taxon>Metazoa</taxon>
        <taxon>Chordata</taxon>
        <taxon>Craniata</taxon>
        <taxon>Vertebrata</taxon>
        <taxon>Euteleostomi</taxon>
        <taxon>Mammalia</taxon>
        <taxon>Eutheria</taxon>
        <taxon>Laurasiatheria</taxon>
        <taxon>Artiodactyla</taxon>
        <taxon>Ruminantia</taxon>
        <taxon>Pecora</taxon>
        <taxon>Moschidae</taxon>
        <taxon>Moschus</taxon>
    </lineage>
</organism>
<evidence type="ECO:0000256" key="2">
    <source>
        <dbReference type="ARBA" id="ARBA00022588"/>
    </source>
</evidence>
<keyword evidence="5" id="KW-0391">Immunity</keyword>
<dbReference type="FunFam" id="2.60.40.10:FF:000820">
    <property type="entry name" value="SLAM family member 7"/>
    <property type="match status" value="1"/>
</dbReference>
<keyword evidence="7" id="KW-1064">Adaptive immunity</keyword>
<evidence type="ECO:0000256" key="8">
    <source>
        <dbReference type="ARBA" id="ARBA00023136"/>
    </source>
</evidence>
<evidence type="ECO:0000313" key="16">
    <source>
        <dbReference type="Proteomes" id="UP000694544"/>
    </source>
</evidence>
<feature type="transmembrane region" description="Helical" evidence="12">
    <location>
        <begin position="238"/>
        <end position="259"/>
    </location>
</feature>